<evidence type="ECO:0000313" key="3">
    <source>
        <dbReference type="Proteomes" id="UP000012313"/>
    </source>
</evidence>
<name>N1WRK5_9LEPT</name>
<keyword evidence="1" id="KW-1133">Transmembrane helix</keyword>
<accession>N1WRK5</accession>
<sequence length="202" mass="23037">MGGGYHSRSPEEFRKFLEESRKHSGGGRFSRVRLVFILNLVLVVLVIGMVARTLNPGAFTIQSSSSKLKMESTTLYVKSSREGKDGFPTFFLFMKNENSSAEIRFPDPTWNFRILLSGKDGLNCLDKTWEIPERTLHPGKIEFERFRLKDEAIDSLPPDCKVKSSESFLERMFRKSGSKSGLKLEVVISHKDDRKLLSIENL</sequence>
<keyword evidence="1" id="KW-0472">Membrane</keyword>
<dbReference type="OrthoDB" id="345069at2"/>
<dbReference type="STRING" id="1218598.LEP1GSC060_0896"/>
<dbReference type="RefSeq" id="WP_002993409.1">
    <property type="nucleotide sequence ID" value="NZ_AOHC02000005.1"/>
</dbReference>
<protein>
    <submittedName>
        <fullName evidence="2">Uncharacterized protein</fullName>
    </submittedName>
</protein>
<comment type="caution">
    <text evidence="2">The sequence shown here is derived from an EMBL/GenBank/DDBJ whole genome shotgun (WGS) entry which is preliminary data.</text>
</comment>
<organism evidence="2 3">
    <name type="scientific">Leptospira weilii serovar Ranarum str. ICFT</name>
    <dbReference type="NCBI Taxonomy" id="1218598"/>
    <lineage>
        <taxon>Bacteria</taxon>
        <taxon>Pseudomonadati</taxon>
        <taxon>Spirochaetota</taxon>
        <taxon>Spirochaetia</taxon>
        <taxon>Leptospirales</taxon>
        <taxon>Leptospiraceae</taxon>
        <taxon>Leptospira</taxon>
    </lineage>
</organism>
<proteinExistence type="predicted"/>
<gene>
    <name evidence="2" type="ORF">LEP1GSC060_0896</name>
</gene>
<keyword evidence="3" id="KW-1185">Reference proteome</keyword>
<dbReference type="AlphaFoldDB" id="N1WRK5"/>
<evidence type="ECO:0000313" key="2">
    <source>
        <dbReference type="EMBL" id="EMY79769.1"/>
    </source>
</evidence>
<feature type="transmembrane region" description="Helical" evidence="1">
    <location>
        <begin position="32"/>
        <end position="51"/>
    </location>
</feature>
<dbReference type="Proteomes" id="UP000012313">
    <property type="component" value="Unassembled WGS sequence"/>
</dbReference>
<dbReference type="EMBL" id="AOHC02000005">
    <property type="protein sequence ID" value="EMY79769.1"/>
    <property type="molecule type" value="Genomic_DNA"/>
</dbReference>
<reference evidence="2" key="1">
    <citation type="submission" date="2013-03" db="EMBL/GenBank/DDBJ databases">
        <authorList>
            <person name="Harkins D.M."/>
            <person name="Durkin A.S."/>
            <person name="Brinkac L.M."/>
            <person name="Haft D.H."/>
            <person name="Selengut J.D."/>
            <person name="Sanka R."/>
            <person name="DePew J."/>
            <person name="Purushe J."/>
            <person name="Hartskeerl R.A."/>
            <person name="Ahmed A."/>
            <person name="van der Linden H."/>
            <person name="Goris M.G.A."/>
            <person name="Vinetz J.M."/>
            <person name="Sutton G.G."/>
            <person name="Nierman W.C."/>
            <person name="Fouts D.E."/>
        </authorList>
    </citation>
    <scope>NUCLEOTIDE SEQUENCE [LARGE SCALE GENOMIC DNA]</scope>
    <source>
        <strain evidence="2">ICFT</strain>
    </source>
</reference>
<keyword evidence="1" id="KW-0812">Transmembrane</keyword>
<evidence type="ECO:0000256" key="1">
    <source>
        <dbReference type="SAM" id="Phobius"/>
    </source>
</evidence>